<evidence type="ECO:0000313" key="1">
    <source>
        <dbReference type="EMBL" id="MCF2563666.1"/>
    </source>
</evidence>
<dbReference type="Proteomes" id="UP001200470">
    <property type="component" value="Unassembled WGS sequence"/>
</dbReference>
<accession>A0ABS9CEZ9</accession>
<keyword evidence="2" id="KW-1185">Reference proteome</keyword>
<gene>
    <name evidence="1" type="ORF">I6E12_06025</name>
</gene>
<sequence length="47" mass="5668">MGCCKLAQVNVRKWLNYFFTHVHDYDNDYSLDLMELLPHRLKQQGIL</sequence>
<dbReference type="EMBL" id="JADYTN010000010">
    <property type="protein sequence ID" value="MCF2563666.1"/>
    <property type="molecule type" value="Genomic_DNA"/>
</dbReference>
<comment type="caution">
    <text evidence="1">The sequence shown here is derived from an EMBL/GenBank/DDBJ whole genome shotgun (WGS) entry which is preliminary data.</text>
</comment>
<evidence type="ECO:0000313" key="2">
    <source>
        <dbReference type="Proteomes" id="UP001200470"/>
    </source>
</evidence>
<proteinExistence type="predicted"/>
<name>A0ABS9CEZ9_9BACT</name>
<protein>
    <submittedName>
        <fullName evidence="1">Uncharacterized protein</fullName>
    </submittedName>
</protein>
<reference evidence="1 2" key="1">
    <citation type="submission" date="2020-12" db="EMBL/GenBank/DDBJ databases">
        <title>Whole genome sequences of gut porcine anaerobes.</title>
        <authorList>
            <person name="Kubasova T."/>
            <person name="Jahodarova E."/>
            <person name="Rychlik I."/>
        </authorList>
    </citation>
    <scope>NUCLEOTIDE SEQUENCE [LARGE SCALE GENOMIC DNA]</scope>
    <source>
        <strain evidence="1 2">An925</strain>
    </source>
</reference>
<organism evidence="1 2">
    <name type="scientific">Xylanibacter brevis</name>
    <dbReference type="NCBI Taxonomy" id="83231"/>
    <lineage>
        <taxon>Bacteria</taxon>
        <taxon>Pseudomonadati</taxon>
        <taxon>Bacteroidota</taxon>
        <taxon>Bacteroidia</taxon>
        <taxon>Bacteroidales</taxon>
        <taxon>Prevotellaceae</taxon>
        <taxon>Xylanibacter</taxon>
    </lineage>
</organism>